<feature type="domain" description="DSBA-like thioredoxin" evidence="2">
    <location>
        <begin position="2"/>
        <end position="172"/>
    </location>
</feature>
<dbReference type="InterPro" id="IPR001853">
    <property type="entry name" value="DSBA-like_thioredoxin_dom"/>
</dbReference>
<protein>
    <submittedName>
        <fullName evidence="3">Uncharacterized protein YwbO</fullName>
    </submittedName>
</protein>
<accession>A0AA35U0B3</accession>
<comment type="caution">
    <text evidence="3">The sequence shown here is derived from an EMBL/GenBank/DDBJ whole genome shotgun (WGS) entry which is preliminary data.</text>
</comment>
<proteinExistence type="predicted"/>
<reference evidence="3" key="1">
    <citation type="submission" date="2023-03" db="EMBL/GenBank/DDBJ databases">
        <authorList>
            <person name="Steffen K."/>
            <person name="Cardenas P."/>
        </authorList>
    </citation>
    <scope>NUCLEOTIDE SEQUENCE</scope>
</reference>
<dbReference type="GO" id="GO:0016491">
    <property type="term" value="F:oxidoreductase activity"/>
    <property type="evidence" value="ECO:0007669"/>
    <property type="project" value="InterPro"/>
</dbReference>
<evidence type="ECO:0000313" key="3">
    <source>
        <dbReference type="EMBL" id="CAI8057079.1"/>
    </source>
</evidence>
<dbReference type="EMBL" id="CASHTH010004421">
    <property type="protein sequence ID" value="CAI8057079.1"/>
    <property type="molecule type" value="Genomic_DNA"/>
</dbReference>
<feature type="compositionally biased region" description="Basic and acidic residues" evidence="1">
    <location>
        <begin position="26"/>
        <end position="39"/>
    </location>
</feature>
<feature type="region of interest" description="Disordered" evidence="1">
    <location>
        <begin position="19"/>
        <end position="65"/>
    </location>
</feature>
<keyword evidence="4" id="KW-1185">Reference proteome</keyword>
<gene>
    <name evidence="3" type="ORF">GBAR_LOCUS31090</name>
</gene>
<dbReference type="InterPro" id="IPR036249">
    <property type="entry name" value="Thioredoxin-like_sf"/>
</dbReference>
<name>A0AA35U0B3_GEOBA</name>
<evidence type="ECO:0000256" key="1">
    <source>
        <dbReference type="SAM" id="MobiDB-lite"/>
    </source>
</evidence>
<evidence type="ECO:0000259" key="2">
    <source>
        <dbReference type="Pfam" id="PF01323"/>
    </source>
</evidence>
<dbReference type="AlphaFoldDB" id="A0AA35U0B3"/>
<dbReference type="Gene3D" id="3.40.30.10">
    <property type="entry name" value="Glutaredoxin"/>
    <property type="match status" value="1"/>
</dbReference>
<dbReference type="PANTHER" id="PTHR13887">
    <property type="entry name" value="GLUTATHIONE S-TRANSFERASE KAPPA"/>
    <property type="match status" value="1"/>
</dbReference>
<evidence type="ECO:0000313" key="4">
    <source>
        <dbReference type="Proteomes" id="UP001174909"/>
    </source>
</evidence>
<sequence>MERVDRLRDDYDITIEGRAYLLRPDTPQEGRVREERPGESDDELSEPLRSQARDANLIMRPPRNTPNSLYSLQATEYAQENGKFMEYHHAAYKAYWDERADLGDPSVLAEIGASVGLDGNELQERVESGYYSQRVVDQYQEALGYGIRGIPTFVFDNLLFSGAQPYEVFQRVMDKALEYRAADNDA</sequence>
<dbReference type="Proteomes" id="UP001174909">
    <property type="component" value="Unassembled WGS sequence"/>
</dbReference>
<dbReference type="SUPFAM" id="SSF52833">
    <property type="entry name" value="Thioredoxin-like"/>
    <property type="match status" value="1"/>
</dbReference>
<organism evidence="3 4">
    <name type="scientific">Geodia barretti</name>
    <name type="common">Barrett's horny sponge</name>
    <dbReference type="NCBI Taxonomy" id="519541"/>
    <lineage>
        <taxon>Eukaryota</taxon>
        <taxon>Metazoa</taxon>
        <taxon>Porifera</taxon>
        <taxon>Demospongiae</taxon>
        <taxon>Heteroscleromorpha</taxon>
        <taxon>Tetractinellida</taxon>
        <taxon>Astrophorina</taxon>
        <taxon>Geodiidae</taxon>
        <taxon>Geodia</taxon>
    </lineage>
</organism>
<dbReference type="Pfam" id="PF01323">
    <property type="entry name" value="DSBA"/>
    <property type="match status" value="1"/>
</dbReference>